<feature type="region of interest" description="Disordered" evidence="1">
    <location>
        <begin position="1"/>
        <end position="35"/>
    </location>
</feature>
<dbReference type="Proteomes" id="UP000055024">
    <property type="component" value="Unassembled WGS sequence"/>
</dbReference>
<evidence type="ECO:0000313" key="3">
    <source>
        <dbReference type="Proteomes" id="UP000055024"/>
    </source>
</evidence>
<feature type="compositionally biased region" description="Basic residues" evidence="1">
    <location>
        <begin position="1"/>
        <end position="13"/>
    </location>
</feature>
<accession>A0A0V1G9J5</accession>
<gene>
    <name evidence="2" type="ORF">T11_6326</name>
</gene>
<sequence>MWKKTKNKEHRRKENANTIFDKWSAGRQTKRQTTR</sequence>
<reference evidence="2 3" key="1">
    <citation type="submission" date="2015-01" db="EMBL/GenBank/DDBJ databases">
        <title>Evolution of Trichinella species and genotypes.</title>
        <authorList>
            <person name="Korhonen P.K."/>
            <person name="Edoardo P."/>
            <person name="Giuseppe L.R."/>
            <person name="Gasser R.B."/>
        </authorList>
    </citation>
    <scope>NUCLEOTIDE SEQUENCE [LARGE SCALE GENOMIC DNA]</scope>
    <source>
        <strain evidence="2">ISS1029</strain>
    </source>
</reference>
<evidence type="ECO:0000313" key="2">
    <source>
        <dbReference type="EMBL" id="KRY94895.1"/>
    </source>
</evidence>
<keyword evidence="3" id="KW-1185">Reference proteome</keyword>
<dbReference type="AlphaFoldDB" id="A0A0V1G9J5"/>
<evidence type="ECO:0000256" key="1">
    <source>
        <dbReference type="SAM" id="MobiDB-lite"/>
    </source>
</evidence>
<dbReference type="EMBL" id="JYDP01004435">
    <property type="protein sequence ID" value="KRY94895.1"/>
    <property type="molecule type" value="Genomic_DNA"/>
</dbReference>
<name>A0A0V1G9J5_9BILA</name>
<comment type="caution">
    <text evidence="2">The sequence shown here is derived from an EMBL/GenBank/DDBJ whole genome shotgun (WGS) entry which is preliminary data.</text>
</comment>
<organism evidence="2 3">
    <name type="scientific">Trichinella zimbabwensis</name>
    <dbReference type="NCBI Taxonomy" id="268475"/>
    <lineage>
        <taxon>Eukaryota</taxon>
        <taxon>Metazoa</taxon>
        <taxon>Ecdysozoa</taxon>
        <taxon>Nematoda</taxon>
        <taxon>Enoplea</taxon>
        <taxon>Dorylaimia</taxon>
        <taxon>Trichinellida</taxon>
        <taxon>Trichinellidae</taxon>
        <taxon>Trichinella</taxon>
    </lineage>
</organism>
<protein>
    <submittedName>
        <fullName evidence="2">Uncharacterized protein</fullName>
    </submittedName>
</protein>
<proteinExistence type="predicted"/>